<dbReference type="Proteomes" id="UP001057375">
    <property type="component" value="Unassembled WGS sequence"/>
</dbReference>
<comment type="caution">
    <text evidence="2">The sequence shown here is derived from an EMBL/GenBank/DDBJ whole genome shotgun (WGS) entry which is preliminary data.</text>
</comment>
<keyword evidence="3" id="KW-1185">Reference proteome</keyword>
<reference evidence="2" key="1">
    <citation type="submission" date="2022-03" db="EMBL/GenBank/DDBJ databases">
        <title>Draft genome sequence of Aduncisulcus paluster, a free-living microaerophilic Fornicata.</title>
        <authorList>
            <person name="Yuyama I."/>
            <person name="Kume K."/>
            <person name="Tamura T."/>
            <person name="Inagaki Y."/>
            <person name="Hashimoto T."/>
        </authorList>
    </citation>
    <scope>NUCLEOTIDE SEQUENCE</scope>
    <source>
        <strain evidence="2">NY0171</strain>
    </source>
</reference>
<dbReference type="PANTHER" id="PTHR31354:SF2">
    <property type="entry name" value="OS01G0793500 PROTEIN"/>
    <property type="match status" value="1"/>
</dbReference>
<gene>
    <name evidence="2" type="ORF">ADUPG1_012411</name>
</gene>
<accession>A0ABQ5JZC3</accession>
<dbReference type="PANTHER" id="PTHR31354">
    <property type="entry name" value="OS01G0793500 PROTEIN"/>
    <property type="match status" value="1"/>
</dbReference>
<evidence type="ECO:0000313" key="3">
    <source>
        <dbReference type="Proteomes" id="UP001057375"/>
    </source>
</evidence>
<keyword evidence="1" id="KW-0732">Signal</keyword>
<feature type="chain" id="PRO_5045709776" evidence="1">
    <location>
        <begin position="21"/>
        <end position="489"/>
    </location>
</feature>
<feature type="signal peptide" evidence="1">
    <location>
        <begin position="1"/>
        <end position="20"/>
    </location>
</feature>
<evidence type="ECO:0000256" key="1">
    <source>
        <dbReference type="SAM" id="SignalP"/>
    </source>
</evidence>
<organism evidence="2 3">
    <name type="scientific">Aduncisulcus paluster</name>
    <dbReference type="NCBI Taxonomy" id="2918883"/>
    <lineage>
        <taxon>Eukaryota</taxon>
        <taxon>Metamonada</taxon>
        <taxon>Carpediemonas-like organisms</taxon>
        <taxon>Aduncisulcus</taxon>
    </lineage>
</organism>
<evidence type="ECO:0000313" key="2">
    <source>
        <dbReference type="EMBL" id="GKT23372.1"/>
    </source>
</evidence>
<proteinExistence type="predicted"/>
<dbReference type="EMBL" id="BQXS01012459">
    <property type="protein sequence ID" value="GKT23372.1"/>
    <property type="molecule type" value="Genomic_DNA"/>
</dbReference>
<sequence length="489" mass="55048">MRNIFRFVLLFITSIIFVQAELAKYLGSVKLADTLTPIDLESGYCFKTAQAWIDPESPTKVLTIENSEPASDWCVEIYMLITTAKYKTMMTFWHGKHGFPLYPWRGGQDSEGNWVEEEFLKDEGAMVYAINTDLVNDALEIFNLIDMFITDGIDPQKDYLEEYADMTIQTRMYSPSTKLSASDFHPGDVIVQHRWTPYETLTMAWDGMQAGHCMIIVEDPATGIKYVSQSVWDVASEYCTDRGVCLIPLDEFLDTLFDNCLEEECAMALLPLTTYYRGLFDGEAAYEWAKSREGMAYGFHKVVFSLIDSEYIPAPFSQELILTLLAVADEVGGIDKWISGLVQEGLNIRLGTSGLDLPRLLVECDEQGVDVFDLLAEVEYDSYDDLYSEGETHTSAGFVFGVLEAAGVMGDLTFERGEQTVRDLYELALFARNSIPSACQNKQESGQYFCQFAGSYLIDLSTASSLIPYDHMNETCELQPPDFKKQAGC</sequence>
<name>A0ABQ5JZC3_9EUKA</name>
<protein>
    <submittedName>
        <fullName evidence="2">Uncharacterized protein</fullName>
    </submittedName>
</protein>